<dbReference type="SUPFAM" id="SSF53271">
    <property type="entry name" value="PRTase-like"/>
    <property type="match status" value="1"/>
</dbReference>
<accession>A0A916WP53</accession>
<dbReference type="Pfam" id="PF00156">
    <property type="entry name" value="Pribosyltran"/>
    <property type="match status" value="1"/>
</dbReference>
<name>A0A916WP53_9MICO</name>
<dbReference type="Proteomes" id="UP000636793">
    <property type="component" value="Unassembled WGS sequence"/>
</dbReference>
<protein>
    <submittedName>
        <fullName evidence="2">Phosphoribosyltransferase</fullName>
    </submittedName>
</protein>
<comment type="caution">
    <text evidence="2">The sequence shown here is derived from an EMBL/GenBank/DDBJ whole genome shotgun (WGS) entry which is preliminary data.</text>
</comment>
<keyword evidence="2" id="KW-0808">Transferase</keyword>
<reference evidence="2" key="1">
    <citation type="journal article" date="2014" name="Int. J. Syst. Evol. Microbiol.">
        <title>Complete genome sequence of Corynebacterium casei LMG S-19264T (=DSM 44701T), isolated from a smear-ripened cheese.</title>
        <authorList>
            <consortium name="US DOE Joint Genome Institute (JGI-PGF)"/>
            <person name="Walter F."/>
            <person name="Albersmeier A."/>
            <person name="Kalinowski J."/>
            <person name="Ruckert C."/>
        </authorList>
    </citation>
    <scope>NUCLEOTIDE SEQUENCE</scope>
    <source>
        <strain evidence="2">CGMCC 1.15085</strain>
    </source>
</reference>
<dbReference type="Gene3D" id="3.30.1310.20">
    <property type="entry name" value="PRTase-like"/>
    <property type="match status" value="1"/>
</dbReference>
<keyword evidence="3" id="KW-1185">Reference proteome</keyword>
<dbReference type="AlphaFoldDB" id="A0A916WP53"/>
<organism evidence="2 3">
    <name type="scientific">Flexivirga endophytica</name>
    <dbReference type="NCBI Taxonomy" id="1849103"/>
    <lineage>
        <taxon>Bacteria</taxon>
        <taxon>Bacillati</taxon>
        <taxon>Actinomycetota</taxon>
        <taxon>Actinomycetes</taxon>
        <taxon>Micrococcales</taxon>
        <taxon>Dermacoccaceae</taxon>
        <taxon>Flexivirga</taxon>
    </lineage>
</organism>
<evidence type="ECO:0000259" key="1">
    <source>
        <dbReference type="Pfam" id="PF00156"/>
    </source>
</evidence>
<dbReference type="RefSeq" id="WP_188835175.1">
    <property type="nucleotide sequence ID" value="NZ_BMHI01000001.1"/>
</dbReference>
<sequence>MALWSTRARRPYADRAAAGAALAEQLSRYAARSDVVVLGLPRGGVPVAAVVADRLGAPLDVLVVRKLGLPRHPEVAMGAVAGTADGLETVHNVGVLDQSHVPDEEFARVRDEEVAELRRREELYRGSRSPVPLRDCVVLLVDDGLATGATMRVAVRVIQQQGVALSVAVAPVGPPDVCAALAEEVDELVCPWQPRDFAAVGAAYRKFGQTSNDEVRRLLGAHS</sequence>
<dbReference type="InterPro" id="IPR029057">
    <property type="entry name" value="PRTase-like"/>
</dbReference>
<dbReference type="CDD" id="cd06223">
    <property type="entry name" value="PRTases_typeI"/>
    <property type="match status" value="1"/>
</dbReference>
<proteinExistence type="predicted"/>
<keyword evidence="2" id="KW-0328">Glycosyltransferase</keyword>
<evidence type="ECO:0000313" key="3">
    <source>
        <dbReference type="Proteomes" id="UP000636793"/>
    </source>
</evidence>
<feature type="domain" description="Phosphoribosyltransferase" evidence="1">
    <location>
        <begin position="16"/>
        <end position="167"/>
    </location>
</feature>
<reference evidence="2" key="2">
    <citation type="submission" date="2020-09" db="EMBL/GenBank/DDBJ databases">
        <authorList>
            <person name="Sun Q."/>
            <person name="Zhou Y."/>
        </authorList>
    </citation>
    <scope>NUCLEOTIDE SEQUENCE</scope>
    <source>
        <strain evidence="2">CGMCC 1.15085</strain>
    </source>
</reference>
<dbReference type="InterPro" id="IPR000836">
    <property type="entry name" value="PRTase_dom"/>
</dbReference>
<dbReference type="GO" id="GO:0016757">
    <property type="term" value="F:glycosyltransferase activity"/>
    <property type="evidence" value="ECO:0007669"/>
    <property type="project" value="UniProtKB-KW"/>
</dbReference>
<dbReference type="Gene3D" id="3.40.50.2020">
    <property type="match status" value="1"/>
</dbReference>
<evidence type="ECO:0000313" key="2">
    <source>
        <dbReference type="EMBL" id="GGB16442.1"/>
    </source>
</evidence>
<gene>
    <name evidence="2" type="ORF">GCM10011492_02760</name>
</gene>
<dbReference type="EMBL" id="BMHI01000001">
    <property type="protein sequence ID" value="GGB16442.1"/>
    <property type="molecule type" value="Genomic_DNA"/>
</dbReference>